<gene>
    <name evidence="3" type="ORF">PAXRUDRAFT_65024</name>
</gene>
<evidence type="ECO:0000313" key="3">
    <source>
        <dbReference type="EMBL" id="KIK81004.1"/>
    </source>
</evidence>
<dbReference type="Proteomes" id="UP000054538">
    <property type="component" value="Unassembled WGS sequence"/>
</dbReference>
<keyword evidence="1" id="KW-0812">Transmembrane</keyword>
<organism evidence="3 4">
    <name type="scientific">Paxillus rubicundulus Ve08.2h10</name>
    <dbReference type="NCBI Taxonomy" id="930991"/>
    <lineage>
        <taxon>Eukaryota</taxon>
        <taxon>Fungi</taxon>
        <taxon>Dikarya</taxon>
        <taxon>Basidiomycota</taxon>
        <taxon>Agaricomycotina</taxon>
        <taxon>Agaricomycetes</taxon>
        <taxon>Agaricomycetidae</taxon>
        <taxon>Boletales</taxon>
        <taxon>Paxilineae</taxon>
        <taxon>Paxillaceae</taxon>
        <taxon>Paxillus</taxon>
    </lineage>
</organism>
<feature type="transmembrane region" description="Helical" evidence="1">
    <location>
        <begin position="21"/>
        <end position="40"/>
    </location>
</feature>
<feature type="non-terminal residue" evidence="3">
    <location>
        <position position="50"/>
    </location>
</feature>
<proteinExistence type="predicted"/>
<sequence>YKGRFVAKGYNQHPGFDYLKIFVPTVCLPTIHIVLVLAAIHDLYLCSVDV</sequence>
<dbReference type="Pfam" id="PF07727">
    <property type="entry name" value="RVT_2"/>
    <property type="match status" value="1"/>
</dbReference>
<reference evidence="3 4" key="1">
    <citation type="submission" date="2014-04" db="EMBL/GenBank/DDBJ databases">
        <authorList>
            <consortium name="DOE Joint Genome Institute"/>
            <person name="Kuo A."/>
            <person name="Kohler A."/>
            <person name="Jargeat P."/>
            <person name="Nagy L.G."/>
            <person name="Floudas D."/>
            <person name="Copeland A."/>
            <person name="Barry K.W."/>
            <person name="Cichocki N."/>
            <person name="Veneault-Fourrey C."/>
            <person name="LaButti K."/>
            <person name="Lindquist E.A."/>
            <person name="Lipzen A."/>
            <person name="Lundell T."/>
            <person name="Morin E."/>
            <person name="Murat C."/>
            <person name="Sun H."/>
            <person name="Tunlid A."/>
            <person name="Henrissat B."/>
            <person name="Grigoriev I.V."/>
            <person name="Hibbett D.S."/>
            <person name="Martin F."/>
            <person name="Nordberg H.P."/>
            <person name="Cantor M.N."/>
            <person name="Hua S.X."/>
        </authorList>
    </citation>
    <scope>NUCLEOTIDE SEQUENCE [LARGE SCALE GENOMIC DNA]</scope>
    <source>
        <strain evidence="3 4">Ve08.2h10</strain>
    </source>
</reference>
<keyword evidence="1" id="KW-1133">Transmembrane helix</keyword>
<keyword evidence="4" id="KW-1185">Reference proteome</keyword>
<evidence type="ECO:0000313" key="4">
    <source>
        <dbReference type="Proteomes" id="UP000054538"/>
    </source>
</evidence>
<evidence type="ECO:0000259" key="2">
    <source>
        <dbReference type="Pfam" id="PF07727"/>
    </source>
</evidence>
<name>A0A0D0DHQ8_9AGAM</name>
<reference evidence="4" key="2">
    <citation type="submission" date="2015-01" db="EMBL/GenBank/DDBJ databases">
        <title>Evolutionary Origins and Diversification of the Mycorrhizal Mutualists.</title>
        <authorList>
            <consortium name="DOE Joint Genome Institute"/>
            <consortium name="Mycorrhizal Genomics Consortium"/>
            <person name="Kohler A."/>
            <person name="Kuo A."/>
            <person name="Nagy L.G."/>
            <person name="Floudas D."/>
            <person name="Copeland A."/>
            <person name="Barry K.W."/>
            <person name="Cichocki N."/>
            <person name="Veneault-Fourrey C."/>
            <person name="LaButti K."/>
            <person name="Lindquist E.A."/>
            <person name="Lipzen A."/>
            <person name="Lundell T."/>
            <person name="Morin E."/>
            <person name="Murat C."/>
            <person name="Riley R."/>
            <person name="Ohm R."/>
            <person name="Sun H."/>
            <person name="Tunlid A."/>
            <person name="Henrissat B."/>
            <person name="Grigoriev I.V."/>
            <person name="Hibbett D.S."/>
            <person name="Martin F."/>
        </authorList>
    </citation>
    <scope>NUCLEOTIDE SEQUENCE [LARGE SCALE GENOMIC DNA]</scope>
    <source>
        <strain evidence="4">Ve08.2h10</strain>
    </source>
</reference>
<dbReference type="HOGENOM" id="CLU_3129837_0_0_1"/>
<accession>A0A0D0DHQ8</accession>
<feature type="non-terminal residue" evidence="3">
    <location>
        <position position="1"/>
    </location>
</feature>
<dbReference type="EMBL" id="KN825885">
    <property type="protein sequence ID" value="KIK81004.1"/>
    <property type="molecule type" value="Genomic_DNA"/>
</dbReference>
<dbReference type="OrthoDB" id="2685291at2759"/>
<dbReference type="STRING" id="930991.A0A0D0DHQ8"/>
<keyword evidence="1" id="KW-0472">Membrane</keyword>
<protein>
    <recommendedName>
        <fullName evidence="2">Reverse transcriptase Ty1/copia-type domain-containing protein</fullName>
    </recommendedName>
</protein>
<dbReference type="AlphaFoldDB" id="A0A0D0DHQ8"/>
<dbReference type="InterPro" id="IPR013103">
    <property type="entry name" value="RVT_2"/>
</dbReference>
<feature type="domain" description="Reverse transcriptase Ty1/copia-type" evidence="2">
    <location>
        <begin position="1"/>
        <end position="50"/>
    </location>
</feature>
<evidence type="ECO:0000256" key="1">
    <source>
        <dbReference type="SAM" id="Phobius"/>
    </source>
</evidence>
<dbReference type="InParanoid" id="A0A0D0DHQ8"/>